<evidence type="ECO:0000313" key="2">
    <source>
        <dbReference type="EMBL" id="CAA9425246.1"/>
    </source>
</evidence>
<reference evidence="2" key="1">
    <citation type="submission" date="2020-02" db="EMBL/GenBank/DDBJ databases">
        <authorList>
            <person name="Meier V. D."/>
        </authorList>
    </citation>
    <scope>NUCLEOTIDE SEQUENCE</scope>
    <source>
        <strain evidence="2">AVDCRST_MAG15</strain>
    </source>
</reference>
<organism evidence="2">
    <name type="scientific">uncultured Rubellimicrobium sp</name>
    <dbReference type="NCBI Taxonomy" id="543078"/>
    <lineage>
        <taxon>Bacteria</taxon>
        <taxon>Pseudomonadati</taxon>
        <taxon>Pseudomonadota</taxon>
        <taxon>Alphaproteobacteria</taxon>
        <taxon>Rhodobacterales</taxon>
        <taxon>Roseobacteraceae</taxon>
        <taxon>Rubellimicrobium</taxon>
        <taxon>environmental samples</taxon>
    </lineage>
</organism>
<feature type="region of interest" description="Disordered" evidence="1">
    <location>
        <begin position="112"/>
        <end position="182"/>
    </location>
</feature>
<evidence type="ECO:0000256" key="1">
    <source>
        <dbReference type="SAM" id="MobiDB-lite"/>
    </source>
</evidence>
<feature type="compositionally biased region" description="Basic residues" evidence="1">
    <location>
        <begin position="1"/>
        <end position="11"/>
    </location>
</feature>
<gene>
    <name evidence="2" type="ORF">AVDCRST_MAG15-2477</name>
</gene>
<feature type="compositionally biased region" description="Basic residues" evidence="1">
    <location>
        <begin position="32"/>
        <end position="55"/>
    </location>
</feature>
<dbReference type="AlphaFoldDB" id="A0A6J4PW58"/>
<name>A0A6J4PW58_9RHOB</name>
<feature type="compositionally biased region" description="Low complexity" evidence="1">
    <location>
        <begin position="142"/>
        <end position="175"/>
    </location>
</feature>
<dbReference type="EMBL" id="CADCUU010000366">
    <property type="protein sequence ID" value="CAA9425246.1"/>
    <property type="molecule type" value="Genomic_DNA"/>
</dbReference>
<proteinExistence type="predicted"/>
<protein>
    <submittedName>
        <fullName evidence="2">Polyketide cyclase/dehydrase</fullName>
    </submittedName>
</protein>
<feature type="region of interest" description="Disordered" evidence="1">
    <location>
        <begin position="1"/>
        <end position="66"/>
    </location>
</feature>
<accession>A0A6J4PW58</accession>
<feature type="non-terminal residue" evidence="2">
    <location>
        <position position="1"/>
    </location>
</feature>
<sequence length="182" mass="18906">EPIPPRHHLARPRLPGGGGRDPVGARAPARLVARRLSRRAGNRARRRNGPRKGGRAPHQGLAALHPAMAVPRNGHRAAPPAGPGAHGRFLRSRHLDLRAGRPLGRDRLRVGRGNAQASPSRAGLAAAPGLCRQPRLGDAQGRGKPAPRAPAAPGRDIGPARPRAPAARPVAPHAGRGPGGRV</sequence>
<feature type="compositionally biased region" description="Low complexity" evidence="1">
    <location>
        <begin position="22"/>
        <end position="31"/>
    </location>
</feature>
<feature type="non-terminal residue" evidence="2">
    <location>
        <position position="182"/>
    </location>
</feature>